<reference evidence="1" key="1">
    <citation type="submission" date="2021-02" db="EMBL/GenBank/DDBJ databases">
        <authorList>
            <person name="Nowell W R."/>
        </authorList>
    </citation>
    <scope>NUCLEOTIDE SEQUENCE</scope>
</reference>
<comment type="caution">
    <text evidence="1">The sequence shown here is derived from an EMBL/GenBank/DDBJ whole genome shotgun (WGS) entry which is preliminary data.</text>
</comment>
<evidence type="ECO:0000313" key="2">
    <source>
        <dbReference type="Proteomes" id="UP000663881"/>
    </source>
</evidence>
<organism evidence="1 2">
    <name type="scientific">Adineta steineri</name>
    <dbReference type="NCBI Taxonomy" id="433720"/>
    <lineage>
        <taxon>Eukaryota</taxon>
        <taxon>Metazoa</taxon>
        <taxon>Spiralia</taxon>
        <taxon>Gnathifera</taxon>
        <taxon>Rotifera</taxon>
        <taxon>Eurotatoria</taxon>
        <taxon>Bdelloidea</taxon>
        <taxon>Adinetida</taxon>
        <taxon>Adinetidae</taxon>
        <taxon>Adineta</taxon>
    </lineage>
</organism>
<dbReference type="AlphaFoldDB" id="A0A819U7Z8"/>
<feature type="non-terminal residue" evidence="1">
    <location>
        <position position="103"/>
    </location>
</feature>
<name>A0A819U7Z8_9BILA</name>
<dbReference type="Gene3D" id="3.30.559.10">
    <property type="entry name" value="Chloramphenicol acetyltransferase-like domain"/>
    <property type="match status" value="1"/>
</dbReference>
<dbReference type="Proteomes" id="UP000663881">
    <property type="component" value="Unassembled WGS sequence"/>
</dbReference>
<sequence>MINKTLTVLAPASFAQARIWLDERIRFDPDKPQVAIYNMPFVYRLQSDHTLLVKQLHQALQLTVDKHLSLHTSLIFDTETNLFMQRVIEQKDNYADIFSMVET</sequence>
<dbReference type="SUPFAM" id="SSF52777">
    <property type="entry name" value="CoA-dependent acyltransferases"/>
    <property type="match status" value="1"/>
</dbReference>
<accession>A0A819U7Z8</accession>
<dbReference type="InterPro" id="IPR023213">
    <property type="entry name" value="CAT-like_dom_sf"/>
</dbReference>
<gene>
    <name evidence="1" type="ORF">OKA104_LOCUS35110</name>
</gene>
<dbReference type="EMBL" id="CAJOAY010004979">
    <property type="protein sequence ID" value="CAF4090535.1"/>
    <property type="molecule type" value="Genomic_DNA"/>
</dbReference>
<proteinExistence type="predicted"/>
<evidence type="ECO:0000313" key="1">
    <source>
        <dbReference type="EMBL" id="CAF4090535.1"/>
    </source>
</evidence>
<protein>
    <submittedName>
        <fullName evidence="1">Uncharacterized protein</fullName>
    </submittedName>
</protein>